<dbReference type="InterPro" id="IPR013783">
    <property type="entry name" value="Ig-like_fold"/>
</dbReference>
<dbReference type="OrthoDB" id="511700at2"/>
<feature type="domain" description="Pili assembly chaperone N-terminal" evidence="2">
    <location>
        <begin position="43"/>
        <end position="148"/>
    </location>
</feature>
<dbReference type="Pfam" id="PF00345">
    <property type="entry name" value="PapD_N"/>
    <property type="match status" value="1"/>
</dbReference>
<evidence type="ECO:0000313" key="3">
    <source>
        <dbReference type="EMBL" id="AWN23655.1"/>
    </source>
</evidence>
<dbReference type="Gene3D" id="2.60.40.10">
    <property type="entry name" value="Immunoglobulins"/>
    <property type="match status" value="1"/>
</dbReference>
<dbReference type="InterPro" id="IPR050643">
    <property type="entry name" value="Periplasmic_pilus_chap"/>
</dbReference>
<dbReference type="AlphaFoldDB" id="A0A2Z3JFB3"/>
<accession>A0A2Z3JFB3</accession>
<dbReference type="InterPro" id="IPR008962">
    <property type="entry name" value="PapD-like_sf"/>
</dbReference>
<feature type="signal peptide" evidence="1">
    <location>
        <begin position="1"/>
        <end position="32"/>
    </location>
</feature>
<evidence type="ECO:0000256" key="1">
    <source>
        <dbReference type="SAM" id="SignalP"/>
    </source>
</evidence>
<keyword evidence="4" id="KW-1185">Reference proteome</keyword>
<keyword evidence="1" id="KW-0732">Signal</keyword>
<reference evidence="3 4" key="1">
    <citation type="submission" date="2018-05" db="EMBL/GenBank/DDBJ databases">
        <title>Complete Genome Sequence of Deinococcus sp. strain 17bor-2.</title>
        <authorList>
            <person name="Srinivasan S."/>
        </authorList>
    </citation>
    <scope>NUCLEOTIDE SEQUENCE [LARGE SCALE GENOMIC DNA]</scope>
    <source>
        <strain evidence="3 4">17bor-2</strain>
    </source>
</reference>
<evidence type="ECO:0000313" key="4">
    <source>
        <dbReference type="Proteomes" id="UP000245368"/>
    </source>
</evidence>
<dbReference type="PANTHER" id="PTHR30251:SF4">
    <property type="entry name" value="SLR1668 PROTEIN"/>
    <property type="match status" value="1"/>
</dbReference>
<dbReference type="InterPro" id="IPR016147">
    <property type="entry name" value="Pili_assmbl_chaperone_N"/>
</dbReference>
<sequence length="250" mass="26986">MLKKKTSMGKNNGLTRKLLALLFCALTGAVSAQGLTFSPPTMTINPAQRLSTQTQFTNNGATVQQFTVKVVSWTMQDSQNVYAPSRDLIVNPSSFSIKPGETQVIRIGLLKKPGAAELAYRVLVTQVPTEETPTTSQTVNGVTVTVKKVVSFGLAVYVTGANAAPSMSYQAARDGNDLLIHMTNTGNRHQLYNAVTFKADDRSQTLPSYAVLTGVTYTARLKDWGNVRGPLNLSFVDVDGKTKNETLALP</sequence>
<dbReference type="Proteomes" id="UP000245368">
    <property type="component" value="Chromosome"/>
</dbReference>
<proteinExistence type="predicted"/>
<organism evidence="3 4">
    <name type="scientific">Deinococcus irradiatisoli</name>
    <dbReference type="NCBI Taxonomy" id="2202254"/>
    <lineage>
        <taxon>Bacteria</taxon>
        <taxon>Thermotogati</taxon>
        <taxon>Deinococcota</taxon>
        <taxon>Deinococci</taxon>
        <taxon>Deinococcales</taxon>
        <taxon>Deinococcaceae</taxon>
        <taxon>Deinococcus</taxon>
    </lineage>
</organism>
<feature type="chain" id="PRO_5016450553" evidence="1">
    <location>
        <begin position="33"/>
        <end position="250"/>
    </location>
</feature>
<dbReference type="SUPFAM" id="SSF49354">
    <property type="entry name" value="PapD-like"/>
    <property type="match status" value="1"/>
</dbReference>
<gene>
    <name evidence="3" type="ORF">DKM44_10790</name>
</gene>
<dbReference type="EMBL" id="CP029494">
    <property type="protein sequence ID" value="AWN23655.1"/>
    <property type="molecule type" value="Genomic_DNA"/>
</dbReference>
<dbReference type="KEGG" id="dez:DKM44_10790"/>
<dbReference type="GO" id="GO:0071555">
    <property type="term" value="P:cell wall organization"/>
    <property type="evidence" value="ECO:0007669"/>
    <property type="project" value="InterPro"/>
</dbReference>
<evidence type="ECO:0000259" key="2">
    <source>
        <dbReference type="Pfam" id="PF00345"/>
    </source>
</evidence>
<dbReference type="PANTHER" id="PTHR30251">
    <property type="entry name" value="PILUS ASSEMBLY CHAPERONE"/>
    <property type="match status" value="1"/>
</dbReference>
<dbReference type="GO" id="GO:0030288">
    <property type="term" value="C:outer membrane-bounded periplasmic space"/>
    <property type="evidence" value="ECO:0007669"/>
    <property type="project" value="InterPro"/>
</dbReference>
<protein>
    <submittedName>
        <fullName evidence="3">Molecular chaperone</fullName>
    </submittedName>
</protein>
<name>A0A2Z3JFB3_9DEIO</name>